<protein>
    <submittedName>
        <fullName evidence="2">Uncharacterized protein</fullName>
    </submittedName>
</protein>
<accession>A0A1V4T017</accession>
<feature type="coiled-coil region" evidence="1">
    <location>
        <begin position="82"/>
        <end position="113"/>
    </location>
</feature>
<organism evidence="2 3">
    <name type="scientific">Clostridium thermobutyricum DSM 4928</name>
    <dbReference type="NCBI Taxonomy" id="1121339"/>
    <lineage>
        <taxon>Bacteria</taxon>
        <taxon>Bacillati</taxon>
        <taxon>Bacillota</taxon>
        <taxon>Clostridia</taxon>
        <taxon>Eubacteriales</taxon>
        <taxon>Clostridiaceae</taxon>
        <taxon>Clostridium</taxon>
    </lineage>
</organism>
<reference evidence="2 3" key="1">
    <citation type="submission" date="2016-02" db="EMBL/GenBank/DDBJ databases">
        <title>Genome sequence of Clostridium thermobutyricum DSM 4928.</title>
        <authorList>
            <person name="Poehlein A."/>
            <person name="Daniel R."/>
        </authorList>
    </citation>
    <scope>NUCLEOTIDE SEQUENCE [LARGE SCALE GENOMIC DNA]</scope>
    <source>
        <strain evidence="2 3">DSM 4928</strain>
    </source>
</reference>
<keyword evidence="1" id="KW-0175">Coiled coil</keyword>
<evidence type="ECO:0000256" key="1">
    <source>
        <dbReference type="SAM" id="Coils"/>
    </source>
</evidence>
<sequence>MNFFDKMKDLAEDASKTVATTSKTLTAKADSKLKINSLNKEIEEARVSIRKVHEKVGKAFLDEYRNQNKMEDNFIIDSINEISGYEDKITKAKLKIEEEENALYEKLQDIERDKYDN</sequence>
<dbReference type="AlphaFoldDB" id="A0A1V4T017"/>
<evidence type="ECO:0000313" key="3">
    <source>
        <dbReference type="Proteomes" id="UP000191448"/>
    </source>
</evidence>
<feature type="coiled-coil region" evidence="1">
    <location>
        <begin position="28"/>
        <end position="55"/>
    </location>
</feature>
<name>A0A1V4T017_9CLOT</name>
<evidence type="ECO:0000313" key="2">
    <source>
        <dbReference type="EMBL" id="OPX49912.1"/>
    </source>
</evidence>
<dbReference type="EMBL" id="LTAY01000020">
    <property type="protein sequence ID" value="OPX49912.1"/>
    <property type="molecule type" value="Genomic_DNA"/>
</dbReference>
<comment type="caution">
    <text evidence="2">The sequence shown here is derived from an EMBL/GenBank/DDBJ whole genome shotgun (WGS) entry which is preliminary data.</text>
</comment>
<proteinExistence type="predicted"/>
<dbReference type="Proteomes" id="UP000191448">
    <property type="component" value="Unassembled WGS sequence"/>
</dbReference>
<dbReference type="RefSeq" id="WP_080021763.1">
    <property type="nucleotide sequence ID" value="NZ_LTAY01000020.1"/>
</dbReference>
<gene>
    <name evidence="2" type="ORF">CLTHE_03910</name>
</gene>